<sequence length="284" mass="30900">MADIGDEEHSGADDFAHHSLIFHDTLVSSQVAYDSEMEKTWSSFSSLLTSFDTATTENSTPTHGENQIATLPGPSTMAVTPLGSLPDAKHIRAIYPQTPTPNLVCVLTSPAQRREVFVKKGGYRMDLCEITVADNTKSGFKVSFWFRPSKGTGQDRTRAQGDLLSTLSSIRVGDVLLLRNIALNVFRDDVYGQSLNPSITRARTSIEVLKSGHKVSTSALGAMPAAVVATFMSVRRWANSHVAPEQTVSKKRKGEEQRSNSAKRSLTPSFGADEDLPPDTMEPS</sequence>
<name>A0A7C8M3A4_9PLEO</name>
<dbReference type="OrthoDB" id="5378679at2759"/>
<protein>
    <submittedName>
        <fullName evidence="2">Uncharacterized protein</fullName>
    </submittedName>
</protein>
<dbReference type="AlphaFoldDB" id="A0A7C8M3A4"/>
<evidence type="ECO:0000313" key="2">
    <source>
        <dbReference type="EMBL" id="KAF2866879.1"/>
    </source>
</evidence>
<evidence type="ECO:0000313" key="3">
    <source>
        <dbReference type="Proteomes" id="UP000481861"/>
    </source>
</evidence>
<dbReference type="EMBL" id="JAADJZ010000025">
    <property type="protein sequence ID" value="KAF2866879.1"/>
    <property type="molecule type" value="Genomic_DNA"/>
</dbReference>
<proteinExistence type="predicted"/>
<comment type="caution">
    <text evidence="2">The sequence shown here is derived from an EMBL/GenBank/DDBJ whole genome shotgun (WGS) entry which is preliminary data.</text>
</comment>
<reference evidence="2 3" key="1">
    <citation type="submission" date="2020-01" db="EMBL/GenBank/DDBJ databases">
        <authorList>
            <consortium name="DOE Joint Genome Institute"/>
            <person name="Haridas S."/>
            <person name="Albert R."/>
            <person name="Binder M."/>
            <person name="Bloem J."/>
            <person name="Labutti K."/>
            <person name="Salamov A."/>
            <person name="Andreopoulos B."/>
            <person name="Baker S.E."/>
            <person name="Barry K."/>
            <person name="Bills G."/>
            <person name="Bluhm B.H."/>
            <person name="Cannon C."/>
            <person name="Castanera R."/>
            <person name="Culley D.E."/>
            <person name="Daum C."/>
            <person name="Ezra D."/>
            <person name="Gonzalez J.B."/>
            <person name="Henrissat B."/>
            <person name="Kuo A."/>
            <person name="Liang C."/>
            <person name="Lipzen A."/>
            <person name="Lutzoni F."/>
            <person name="Magnuson J."/>
            <person name="Mondo S."/>
            <person name="Nolan M."/>
            <person name="Ohm R."/>
            <person name="Pangilinan J."/>
            <person name="Park H.-J.H."/>
            <person name="Ramirez L."/>
            <person name="Alfaro M."/>
            <person name="Sun H."/>
            <person name="Tritt A."/>
            <person name="Yoshinaga Y."/>
            <person name="Zwiers L.-H.L."/>
            <person name="Turgeon B.G."/>
            <person name="Goodwin S.B."/>
            <person name="Spatafora J.W."/>
            <person name="Crous P.W."/>
            <person name="Grigoriev I.V."/>
        </authorList>
    </citation>
    <scope>NUCLEOTIDE SEQUENCE [LARGE SCALE GENOMIC DNA]</scope>
    <source>
        <strain evidence="2 3">CBS 611.86</strain>
    </source>
</reference>
<dbReference type="InterPro" id="IPR012340">
    <property type="entry name" value="NA-bd_OB-fold"/>
</dbReference>
<keyword evidence="3" id="KW-1185">Reference proteome</keyword>
<feature type="region of interest" description="Disordered" evidence="1">
    <location>
        <begin position="242"/>
        <end position="284"/>
    </location>
</feature>
<evidence type="ECO:0000256" key="1">
    <source>
        <dbReference type="SAM" id="MobiDB-lite"/>
    </source>
</evidence>
<gene>
    <name evidence="2" type="ORF">BDV95DRAFT_503590</name>
</gene>
<dbReference type="Proteomes" id="UP000481861">
    <property type="component" value="Unassembled WGS sequence"/>
</dbReference>
<dbReference type="SUPFAM" id="SSF50249">
    <property type="entry name" value="Nucleic acid-binding proteins"/>
    <property type="match status" value="1"/>
</dbReference>
<feature type="compositionally biased region" description="Polar residues" evidence="1">
    <location>
        <begin position="259"/>
        <end position="268"/>
    </location>
</feature>
<accession>A0A7C8M3A4</accession>
<organism evidence="2 3">
    <name type="scientific">Massariosphaeria phaeospora</name>
    <dbReference type="NCBI Taxonomy" id="100035"/>
    <lineage>
        <taxon>Eukaryota</taxon>
        <taxon>Fungi</taxon>
        <taxon>Dikarya</taxon>
        <taxon>Ascomycota</taxon>
        <taxon>Pezizomycotina</taxon>
        <taxon>Dothideomycetes</taxon>
        <taxon>Pleosporomycetidae</taxon>
        <taxon>Pleosporales</taxon>
        <taxon>Pleosporales incertae sedis</taxon>
        <taxon>Massariosphaeria</taxon>
    </lineage>
</organism>